<evidence type="ECO:0000313" key="2">
    <source>
        <dbReference type="EMBL" id="SEG20533.1"/>
    </source>
</evidence>
<sequence>MSHILIVIAVIAFLFRKPLGRILSRQFPDRAKRHRVVGTVIVAFLLVIGVRLLALLWK</sequence>
<evidence type="ECO:0000256" key="1">
    <source>
        <dbReference type="SAM" id="Phobius"/>
    </source>
</evidence>
<accession>A0A1H5Y929</accession>
<keyword evidence="3" id="KW-1185">Reference proteome</keyword>
<dbReference type="RefSeq" id="WP_160115719.1">
    <property type="nucleotide sequence ID" value="NZ_FNUY01000003.1"/>
</dbReference>
<keyword evidence="1" id="KW-0472">Membrane</keyword>
<keyword evidence="1" id="KW-1133">Transmembrane helix</keyword>
<organism evidence="2 3">
    <name type="scientific">Bosea lathyri</name>
    <dbReference type="NCBI Taxonomy" id="1036778"/>
    <lineage>
        <taxon>Bacteria</taxon>
        <taxon>Pseudomonadati</taxon>
        <taxon>Pseudomonadota</taxon>
        <taxon>Alphaproteobacteria</taxon>
        <taxon>Hyphomicrobiales</taxon>
        <taxon>Boseaceae</taxon>
        <taxon>Bosea</taxon>
    </lineage>
</organism>
<dbReference type="EMBL" id="FNUY01000003">
    <property type="protein sequence ID" value="SEG20533.1"/>
    <property type="molecule type" value="Genomic_DNA"/>
</dbReference>
<dbReference type="Proteomes" id="UP000236743">
    <property type="component" value="Unassembled WGS sequence"/>
</dbReference>
<evidence type="ECO:0000313" key="3">
    <source>
        <dbReference type="Proteomes" id="UP000236743"/>
    </source>
</evidence>
<feature type="transmembrane region" description="Helical" evidence="1">
    <location>
        <begin position="36"/>
        <end position="57"/>
    </location>
</feature>
<dbReference type="OrthoDB" id="8163640at2"/>
<protein>
    <submittedName>
        <fullName evidence="2">Uncharacterized protein</fullName>
    </submittedName>
</protein>
<proteinExistence type="predicted"/>
<reference evidence="2 3" key="1">
    <citation type="submission" date="2016-10" db="EMBL/GenBank/DDBJ databases">
        <authorList>
            <person name="de Groot N.N."/>
        </authorList>
    </citation>
    <scope>NUCLEOTIDE SEQUENCE [LARGE SCALE GENOMIC DNA]</scope>
    <source>
        <strain evidence="2 3">DSM 26656</strain>
    </source>
</reference>
<gene>
    <name evidence="2" type="ORF">SAMN04488115_103592</name>
</gene>
<name>A0A1H5Y929_9HYPH</name>
<dbReference type="AlphaFoldDB" id="A0A1H5Y929"/>
<keyword evidence="1" id="KW-0812">Transmembrane</keyword>